<name>A0ABQ7F826_BRACR</name>
<proteinExistence type="predicted"/>
<comment type="caution">
    <text evidence="1">The sequence shown here is derived from an EMBL/GenBank/DDBJ whole genome shotgun (WGS) entry which is preliminary data.</text>
</comment>
<evidence type="ECO:0000313" key="2">
    <source>
        <dbReference type="Proteomes" id="UP000266723"/>
    </source>
</evidence>
<dbReference type="EMBL" id="QGKV02000297">
    <property type="protein sequence ID" value="KAF3612012.1"/>
    <property type="molecule type" value="Genomic_DNA"/>
</dbReference>
<evidence type="ECO:0000313" key="1">
    <source>
        <dbReference type="EMBL" id="KAF3612012.1"/>
    </source>
</evidence>
<gene>
    <name evidence="1" type="ORF">DY000_02046265</name>
</gene>
<organism evidence="1 2">
    <name type="scientific">Brassica cretica</name>
    <name type="common">Mustard</name>
    <dbReference type="NCBI Taxonomy" id="69181"/>
    <lineage>
        <taxon>Eukaryota</taxon>
        <taxon>Viridiplantae</taxon>
        <taxon>Streptophyta</taxon>
        <taxon>Embryophyta</taxon>
        <taxon>Tracheophyta</taxon>
        <taxon>Spermatophyta</taxon>
        <taxon>Magnoliopsida</taxon>
        <taxon>eudicotyledons</taxon>
        <taxon>Gunneridae</taxon>
        <taxon>Pentapetalae</taxon>
        <taxon>rosids</taxon>
        <taxon>malvids</taxon>
        <taxon>Brassicales</taxon>
        <taxon>Brassicaceae</taxon>
        <taxon>Brassiceae</taxon>
        <taxon>Brassica</taxon>
    </lineage>
</organism>
<dbReference type="Proteomes" id="UP000266723">
    <property type="component" value="Unassembled WGS sequence"/>
</dbReference>
<keyword evidence="2" id="KW-1185">Reference proteome</keyword>
<protein>
    <submittedName>
        <fullName evidence="1">Uncharacterized protein</fullName>
    </submittedName>
</protein>
<accession>A0ABQ7F826</accession>
<sequence>MGERLEQGSRVATSAKAGRYVATELSPKLGRYVATELSPKLGRYVATEHVHGGGVENGCDEVNVQISEKKTFAEETRVIGQELEKDRYAATELVLRRSDRVRAKARSLRSDRTSIPLGHYVATELFRNVDTTLVHAFSSTLR</sequence>
<reference evidence="1 2" key="1">
    <citation type="journal article" date="2020" name="BMC Genomics">
        <title>Intraspecific diversification of the crop wild relative Brassica cretica Lam. using demographic model selection.</title>
        <authorList>
            <person name="Kioukis A."/>
            <person name="Michalopoulou V.A."/>
            <person name="Briers L."/>
            <person name="Pirintsos S."/>
            <person name="Studholme D.J."/>
            <person name="Pavlidis P."/>
            <person name="Sarris P.F."/>
        </authorList>
    </citation>
    <scope>NUCLEOTIDE SEQUENCE [LARGE SCALE GENOMIC DNA]</scope>
    <source>
        <strain evidence="2">cv. PFS-1207/04</strain>
    </source>
</reference>